<evidence type="ECO:0000313" key="1">
    <source>
        <dbReference type="EMBL" id="JAU38265.1"/>
    </source>
</evidence>
<name>A0A1J3F249_NOCCA</name>
<gene>
    <name evidence="1" type="ORF">LC_TR12305_c4_g1_i1_g.42769</name>
    <name evidence="2" type="ORF">LE_TR22045_c0_g1_i1_g.70537</name>
    <name evidence="3" type="ORF">MP_TR14817_c0_g1_i1_g.42552</name>
</gene>
<reference evidence="1" key="1">
    <citation type="submission" date="2016-07" db="EMBL/GenBank/DDBJ databases">
        <title>De novo transcriptome assembly of four accessions of the metal hyperaccumulator plant Noccaea caerulescens.</title>
        <authorList>
            <person name="Blande D."/>
            <person name="Halimaa P."/>
            <person name="Tervahauta A.I."/>
            <person name="Aarts M.G."/>
            <person name="Karenlampi S.O."/>
        </authorList>
    </citation>
    <scope>NUCLEOTIDE SEQUENCE</scope>
</reference>
<organism evidence="1">
    <name type="scientific">Noccaea caerulescens</name>
    <name type="common">Alpine penny-cress</name>
    <name type="synonym">Thlaspi caerulescens</name>
    <dbReference type="NCBI Taxonomy" id="107243"/>
    <lineage>
        <taxon>Eukaryota</taxon>
        <taxon>Viridiplantae</taxon>
        <taxon>Streptophyta</taxon>
        <taxon>Embryophyta</taxon>
        <taxon>Tracheophyta</taxon>
        <taxon>Spermatophyta</taxon>
        <taxon>Magnoliopsida</taxon>
        <taxon>eudicotyledons</taxon>
        <taxon>Gunneridae</taxon>
        <taxon>Pentapetalae</taxon>
        <taxon>rosids</taxon>
        <taxon>malvids</taxon>
        <taxon>Brassicales</taxon>
        <taxon>Brassicaceae</taxon>
        <taxon>Coluteocarpeae</taxon>
        <taxon>Noccaea</taxon>
    </lineage>
</organism>
<dbReference type="EMBL" id="GEVM01017310">
    <property type="protein sequence ID" value="JAU88628.1"/>
    <property type="molecule type" value="Transcribed_RNA"/>
</dbReference>
<dbReference type="AlphaFoldDB" id="A0A1J3F249"/>
<dbReference type="EMBL" id="GEVL01022835">
    <property type="protein sequence ID" value="JAU54506.1"/>
    <property type="molecule type" value="Transcribed_RNA"/>
</dbReference>
<evidence type="ECO:0000313" key="2">
    <source>
        <dbReference type="EMBL" id="JAU54506.1"/>
    </source>
</evidence>
<sequence>MLLDLHIGKHIPPSHVLNSATQKQLCQTIYLNSATHDLKRQRLMENNEFLYALDGSHIQAHFSIVSQRHHWKPPEEGYVKYSYDCSFNHQTCSSKTTWILSLSKAEHWRHVYESFKSRTLNP</sequence>
<protein>
    <submittedName>
        <fullName evidence="1">Uncharacterized protein</fullName>
    </submittedName>
</protein>
<accession>A0A1J3F249</accession>
<proteinExistence type="predicted"/>
<dbReference type="EMBL" id="GEVK01014567">
    <property type="protein sequence ID" value="JAU38265.1"/>
    <property type="molecule type" value="Transcribed_RNA"/>
</dbReference>
<evidence type="ECO:0000313" key="3">
    <source>
        <dbReference type="EMBL" id="JAU88628.1"/>
    </source>
</evidence>